<accession>H8X2P0</accession>
<evidence type="ECO:0000256" key="4">
    <source>
        <dbReference type="ARBA" id="ARBA00022989"/>
    </source>
</evidence>
<dbReference type="AlphaFoldDB" id="H8X2P0"/>
<dbReference type="PANTHER" id="PTHR12560:SF0">
    <property type="entry name" value="LD18904P"/>
    <property type="match status" value="1"/>
</dbReference>
<evidence type="ECO:0000256" key="6">
    <source>
        <dbReference type="PROSITE-ProRule" id="PRU00205"/>
    </source>
</evidence>
<dbReference type="eggNOG" id="KOG1607">
    <property type="taxonomic scope" value="Eukaryota"/>
</dbReference>
<sequence>MATSTKIKTRRSSSRSGETRESFKINTTSYNLQEDGDGLSNNVQQDSINDAAEAAQDQAYHGSLWAKVERNQIPLSRNLMILLYTLNLLSSNTNIINFTNKFLRLQNQVGYNSEGNPIYDIHIDDVYFVINWVITVTFLRSFLMKYCFGPFAAKFCHIYSRKAKIRFAEQSWSFVYYSISFIYGVYLYSDAPYYNNLDQIYINWPNFVMDARFKSYYLISMAFWLQQIFVLHVEKPRKDHYQMFSHHIITCCLIIGSYYYYYFRIGHLILMIMDSVDIFLAAAKMLKYAGRLVACDAMFVLFLVSWIGLRHGVYNYIFYHAWHKSVHLMQDGQCMVGSDQKRCWTPGVINTFLGLLGGLQIITCIWMYLISKVAYKVIIGVGAEDVRSDEDDTDFEKEEEKNGEIEENEGEFCGGVYGDYEQGEKETDVETKKTDIVIDVKSEVNIHGNEDE</sequence>
<evidence type="ECO:0000313" key="11">
    <source>
        <dbReference type="Proteomes" id="UP000005018"/>
    </source>
</evidence>
<feature type="domain" description="TLC" evidence="9">
    <location>
        <begin position="165"/>
        <end position="379"/>
    </location>
</feature>
<feature type="transmembrane region" description="Helical" evidence="8">
    <location>
        <begin position="244"/>
        <end position="262"/>
    </location>
</feature>
<evidence type="ECO:0000256" key="3">
    <source>
        <dbReference type="ARBA" id="ARBA00022692"/>
    </source>
</evidence>
<dbReference type="OrthoDB" id="537032at2759"/>
<dbReference type="KEGG" id="cot:CORT_0C02110"/>
<feature type="region of interest" description="Disordered" evidence="7">
    <location>
        <begin position="1"/>
        <end position="26"/>
    </location>
</feature>
<feature type="compositionally biased region" description="Basic and acidic residues" evidence="7">
    <location>
        <begin position="422"/>
        <end position="431"/>
    </location>
</feature>
<evidence type="ECO:0000313" key="10">
    <source>
        <dbReference type="EMBL" id="CCG25587.1"/>
    </source>
</evidence>
<dbReference type="HOGENOM" id="CLU_028277_2_2_1"/>
<dbReference type="EMBL" id="HE681721">
    <property type="protein sequence ID" value="CCG25587.1"/>
    <property type="molecule type" value="Genomic_DNA"/>
</dbReference>
<feature type="transmembrane region" description="Helical" evidence="8">
    <location>
        <begin position="348"/>
        <end position="369"/>
    </location>
</feature>
<dbReference type="InterPro" id="IPR016439">
    <property type="entry name" value="Lag1/Lac1-like"/>
</dbReference>
<proteinExistence type="inferred from homology"/>
<protein>
    <recommendedName>
        <fullName evidence="9">TLC domain-containing protein</fullName>
    </recommendedName>
</protein>
<dbReference type="PANTHER" id="PTHR12560">
    <property type="entry name" value="LONGEVITY ASSURANCE FACTOR 1 LAG1"/>
    <property type="match status" value="1"/>
</dbReference>
<reference evidence="10 11" key="1">
    <citation type="journal article" date="2012" name="PLoS ONE">
        <title>Sequence and analysis of the genome of the pathogenic yeast Candida orthopsilosis.</title>
        <authorList>
            <person name="Riccombeni A."/>
            <person name="Vidanes G."/>
            <person name="Proux-Wera E."/>
            <person name="Wolfe K.H."/>
            <person name="Butler G."/>
        </authorList>
    </citation>
    <scope>NUCLEOTIDE SEQUENCE [LARGE SCALE GENOMIC DNA]</scope>
    <source>
        <strain evidence="10 11">Co 90-125</strain>
    </source>
</reference>
<dbReference type="RefSeq" id="XP_003868491.1">
    <property type="nucleotide sequence ID" value="XM_003868443.1"/>
</dbReference>
<dbReference type="SMART" id="SM00724">
    <property type="entry name" value="TLC"/>
    <property type="match status" value="1"/>
</dbReference>
<name>H8X2P0_CANO9</name>
<evidence type="ECO:0000256" key="5">
    <source>
        <dbReference type="ARBA" id="ARBA00023136"/>
    </source>
</evidence>
<feature type="transmembrane region" description="Helical" evidence="8">
    <location>
        <begin position="298"/>
        <end position="319"/>
    </location>
</feature>
<evidence type="ECO:0000256" key="8">
    <source>
        <dbReference type="SAM" id="Phobius"/>
    </source>
</evidence>
<keyword evidence="5 6" id="KW-0472">Membrane</keyword>
<dbReference type="Proteomes" id="UP000005018">
    <property type="component" value="Chromosome 3"/>
</dbReference>
<evidence type="ECO:0000256" key="1">
    <source>
        <dbReference type="ARBA" id="ARBA00004141"/>
    </source>
</evidence>
<dbReference type="PROSITE" id="PS50922">
    <property type="entry name" value="TLC"/>
    <property type="match status" value="1"/>
</dbReference>
<organism evidence="10 11">
    <name type="scientific">Candida orthopsilosis (strain 90-125)</name>
    <name type="common">Yeast</name>
    <dbReference type="NCBI Taxonomy" id="1136231"/>
    <lineage>
        <taxon>Eukaryota</taxon>
        <taxon>Fungi</taxon>
        <taxon>Dikarya</taxon>
        <taxon>Ascomycota</taxon>
        <taxon>Saccharomycotina</taxon>
        <taxon>Pichiomycetes</taxon>
        <taxon>Debaryomycetaceae</taxon>
        <taxon>Candida/Lodderomyces clade</taxon>
        <taxon>Candida</taxon>
    </lineage>
</organism>
<dbReference type="GeneID" id="14539615"/>
<dbReference type="Pfam" id="PF03798">
    <property type="entry name" value="TRAM_LAG1_CLN8"/>
    <property type="match status" value="1"/>
</dbReference>
<comment type="subcellular location">
    <subcellularLocation>
        <location evidence="1">Membrane</location>
        <topology evidence="1">Multi-pass membrane protein</topology>
    </subcellularLocation>
</comment>
<keyword evidence="11" id="KW-1185">Reference proteome</keyword>
<keyword evidence="4 8" id="KW-1133">Transmembrane helix</keyword>
<keyword evidence="3 6" id="KW-0812">Transmembrane</keyword>
<comment type="similarity">
    <text evidence="2">Belongs to the sphingosine N-acyltransferase family.</text>
</comment>
<gene>
    <name evidence="10" type="ORF">CORT_0C02110</name>
</gene>
<evidence type="ECO:0000259" key="9">
    <source>
        <dbReference type="PROSITE" id="PS50922"/>
    </source>
</evidence>
<evidence type="ECO:0000256" key="2">
    <source>
        <dbReference type="ARBA" id="ARBA00009808"/>
    </source>
</evidence>
<feature type="transmembrane region" description="Helical" evidence="8">
    <location>
        <begin position="174"/>
        <end position="195"/>
    </location>
</feature>
<dbReference type="GO" id="GO:0050291">
    <property type="term" value="F:sphingosine N-acyltransferase activity"/>
    <property type="evidence" value="ECO:0007669"/>
    <property type="project" value="InterPro"/>
</dbReference>
<dbReference type="InterPro" id="IPR006634">
    <property type="entry name" value="TLC-dom"/>
</dbReference>
<evidence type="ECO:0000256" key="7">
    <source>
        <dbReference type="SAM" id="MobiDB-lite"/>
    </source>
</evidence>
<dbReference type="GO" id="GO:0046513">
    <property type="term" value="P:ceramide biosynthetic process"/>
    <property type="evidence" value="ECO:0007669"/>
    <property type="project" value="InterPro"/>
</dbReference>
<feature type="region of interest" description="Disordered" evidence="7">
    <location>
        <begin position="389"/>
        <end position="431"/>
    </location>
</feature>
<dbReference type="GO" id="GO:0016020">
    <property type="term" value="C:membrane"/>
    <property type="evidence" value="ECO:0007669"/>
    <property type="project" value="UniProtKB-SubCell"/>
</dbReference>